<keyword evidence="4" id="KW-1185">Reference proteome</keyword>
<organism evidence="3 4">
    <name type="scientific">Allokutzneria multivorans</name>
    <dbReference type="NCBI Taxonomy" id="1142134"/>
    <lineage>
        <taxon>Bacteria</taxon>
        <taxon>Bacillati</taxon>
        <taxon>Actinomycetota</taxon>
        <taxon>Actinomycetes</taxon>
        <taxon>Pseudonocardiales</taxon>
        <taxon>Pseudonocardiaceae</taxon>
        <taxon>Allokutzneria</taxon>
    </lineage>
</organism>
<dbReference type="Proteomes" id="UP001501747">
    <property type="component" value="Unassembled WGS sequence"/>
</dbReference>
<sequence length="233" mass="24082">MSSAPKSVVVTMWASAVVTVAALIAVASLRGTPEGGTPPGAGPATSTTAPAPQGQLYCNTGPCKVLASQRVEGDQVELLTDKNGGNGRIRVGRDNAHSIFEVTIGQYSARLTPQSLSCVQGRLAVCLVSGEAGDTVTGELFVRGPESWERAQSAYVATAGLMNLHDVDGNGVAELVTAQSSCGSGATYCESYFLEVWSTETEQMGCTAPVSRLDRLPGYPSALAPAKSALRKC</sequence>
<keyword evidence="2" id="KW-1133">Transmembrane helix</keyword>
<protein>
    <submittedName>
        <fullName evidence="3">Uncharacterized protein</fullName>
    </submittedName>
</protein>
<keyword evidence="2" id="KW-0812">Transmembrane</keyword>
<feature type="region of interest" description="Disordered" evidence="1">
    <location>
        <begin position="34"/>
        <end position="53"/>
    </location>
</feature>
<evidence type="ECO:0000313" key="3">
    <source>
        <dbReference type="EMBL" id="GAA3991808.1"/>
    </source>
</evidence>
<reference evidence="4" key="1">
    <citation type="journal article" date="2019" name="Int. J. Syst. Evol. Microbiol.">
        <title>The Global Catalogue of Microorganisms (GCM) 10K type strain sequencing project: providing services to taxonomists for standard genome sequencing and annotation.</title>
        <authorList>
            <consortium name="The Broad Institute Genomics Platform"/>
            <consortium name="The Broad Institute Genome Sequencing Center for Infectious Disease"/>
            <person name="Wu L."/>
            <person name="Ma J."/>
        </authorList>
    </citation>
    <scope>NUCLEOTIDE SEQUENCE [LARGE SCALE GENOMIC DNA]</scope>
    <source>
        <strain evidence="4">JCM 17342</strain>
    </source>
</reference>
<name>A0ABP7R2Z3_9PSEU</name>
<feature type="transmembrane region" description="Helical" evidence="2">
    <location>
        <begin position="7"/>
        <end position="29"/>
    </location>
</feature>
<keyword evidence="2" id="KW-0472">Membrane</keyword>
<gene>
    <name evidence="3" type="ORF">GCM10022247_08520</name>
</gene>
<proteinExistence type="predicted"/>
<comment type="caution">
    <text evidence="3">The sequence shown here is derived from an EMBL/GenBank/DDBJ whole genome shotgun (WGS) entry which is preliminary data.</text>
</comment>
<evidence type="ECO:0000313" key="4">
    <source>
        <dbReference type="Proteomes" id="UP001501747"/>
    </source>
</evidence>
<accession>A0ABP7R2Z3</accession>
<evidence type="ECO:0000256" key="1">
    <source>
        <dbReference type="SAM" id="MobiDB-lite"/>
    </source>
</evidence>
<feature type="compositionally biased region" description="Low complexity" evidence="1">
    <location>
        <begin position="42"/>
        <end position="52"/>
    </location>
</feature>
<evidence type="ECO:0000256" key="2">
    <source>
        <dbReference type="SAM" id="Phobius"/>
    </source>
</evidence>
<dbReference type="EMBL" id="BAABAL010000005">
    <property type="protein sequence ID" value="GAA3991808.1"/>
    <property type="molecule type" value="Genomic_DNA"/>
</dbReference>